<organism evidence="2 3">
    <name type="scientific">Borrelia duttonii CR2A</name>
    <dbReference type="NCBI Taxonomy" id="1432657"/>
    <lineage>
        <taxon>Bacteria</taxon>
        <taxon>Pseudomonadati</taxon>
        <taxon>Spirochaetota</taxon>
        <taxon>Spirochaetia</taxon>
        <taxon>Spirochaetales</taxon>
        <taxon>Borreliaceae</taxon>
        <taxon>Borrelia</taxon>
    </lineage>
</organism>
<protein>
    <submittedName>
        <fullName evidence="2">Uncharacterized protein</fullName>
    </submittedName>
</protein>
<feature type="transmembrane region" description="Helical" evidence="1">
    <location>
        <begin position="68"/>
        <end position="87"/>
    </location>
</feature>
<dbReference type="EMBL" id="AZIT01000107">
    <property type="protein sequence ID" value="ETZ17097.1"/>
    <property type="molecule type" value="Genomic_DNA"/>
</dbReference>
<keyword evidence="1" id="KW-0472">Membrane</keyword>
<keyword evidence="1" id="KW-0812">Transmembrane</keyword>
<accession>W6TET2</accession>
<evidence type="ECO:0000256" key="1">
    <source>
        <dbReference type="SAM" id="Phobius"/>
    </source>
</evidence>
<feature type="transmembrane region" description="Helical" evidence="1">
    <location>
        <begin position="6"/>
        <end position="24"/>
    </location>
</feature>
<evidence type="ECO:0000313" key="3">
    <source>
        <dbReference type="Proteomes" id="UP000019148"/>
    </source>
</evidence>
<gene>
    <name evidence="2" type="ORF">BDCR2A_01986</name>
</gene>
<sequence length="102" mass="11987">MHLKLLRLILSHLLLSLLLSLPHYYIPSSPSSSPSLLLLLLSPLLFSLSHSLYSSLPFYFSFFSLSLHSLRLLIFPFFLAFFIAYLLRIRRKKYDLYNKHNT</sequence>
<keyword evidence="1" id="KW-1133">Transmembrane helix</keyword>
<reference evidence="2 3" key="1">
    <citation type="submission" date="2013-12" db="EMBL/GenBank/DDBJ databases">
        <title>Comparative genomics of relapsing fever spirochetes.</title>
        <authorList>
            <person name="Schwan T.G."/>
            <person name="Raffel S.J."/>
            <person name="Porcella S.F."/>
        </authorList>
    </citation>
    <scope>NUCLEOTIDE SEQUENCE [LARGE SCALE GENOMIC DNA]</scope>
    <source>
        <strain evidence="2 3">CR2A</strain>
    </source>
</reference>
<proteinExistence type="predicted"/>
<evidence type="ECO:0000313" key="2">
    <source>
        <dbReference type="EMBL" id="ETZ17097.1"/>
    </source>
</evidence>
<name>W6TET2_9SPIR</name>
<dbReference type="Proteomes" id="UP000019148">
    <property type="component" value="Unassembled WGS sequence"/>
</dbReference>
<comment type="caution">
    <text evidence="2">The sequence shown here is derived from an EMBL/GenBank/DDBJ whole genome shotgun (WGS) entry which is preliminary data.</text>
</comment>
<dbReference type="AlphaFoldDB" id="W6TET2"/>